<dbReference type="EMBL" id="SRZC01000026">
    <property type="protein sequence ID" value="TGX80455.1"/>
    <property type="molecule type" value="Genomic_DNA"/>
</dbReference>
<evidence type="ECO:0000313" key="1">
    <source>
        <dbReference type="EMBL" id="TGX80455.1"/>
    </source>
</evidence>
<reference evidence="1" key="1">
    <citation type="submission" date="2019-04" db="EMBL/GenBank/DDBJ databases">
        <title>Microbes associate with the intestines of laboratory mice.</title>
        <authorList>
            <person name="Navarre W."/>
            <person name="Wong E."/>
            <person name="Huang K."/>
            <person name="Tropini C."/>
            <person name="Ng K."/>
            <person name="Yu B."/>
        </authorList>
    </citation>
    <scope>NUCLEOTIDE SEQUENCE</scope>
    <source>
        <strain evidence="1">NM73_A23</strain>
    </source>
</reference>
<gene>
    <name evidence="1" type="ORF">E5358_13055</name>
</gene>
<protein>
    <submittedName>
        <fullName evidence="1">CDP-alcohol phosphatidyltransferase family protein</fullName>
    </submittedName>
</protein>
<accession>A0AC61QM92</accession>
<evidence type="ECO:0000313" key="2">
    <source>
        <dbReference type="Proteomes" id="UP000308886"/>
    </source>
</evidence>
<name>A0AC61QM92_9BACT</name>
<dbReference type="Proteomes" id="UP000308886">
    <property type="component" value="Unassembled WGS sequence"/>
</dbReference>
<proteinExistence type="predicted"/>
<comment type="caution">
    <text evidence="1">The sequence shown here is derived from an EMBL/GenBank/DDBJ whole genome shotgun (WGS) entry which is preliminary data.</text>
</comment>
<keyword evidence="2" id="KW-1185">Reference proteome</keyword>
<organism evidence="1 2">
    <name type="scientific">Palleniella muris</name>
    <dbReference type="NCBI Taxonomy" id="3038145"/>
    <lineage>
        <taxon>Bacteria</taxon>
        <taxon>Pseudomonadati</taxon>
        <taxon>Bacteroidota</taxon>
        <taxon>Bacteroidia</taxon>
        <taxon>Bacteroidales</taxon>
        <taxon>Prevotellaceae</taxon>
        <taxon>Palleniella</taxon>
    </lineage>
</organism>
<sequence>MKLYDSIRDGIQHLIYKVIDPGVRAAVKIGITPNVVTTLGMLGNAAGAAMLVYAALYAEKGDYSLVGWAGVVIIVSSIMDMVDGYMARTANMCTVFGAFYDSVLDRYCELLTLSGLAFYFMQTGHPWAAVVTFCSLIGSIMVSYVRARAEGLDVECKVGLMQRPERVVVTILGMILCGFCGSLVGFDALWFVVVTQAVIAVLANYTAFYRILHVKNKL</sequence>